<evidence type="ECO:0000313" key="2">
    <source>
        <dbReference type="Proteomes" id="UP001564626"/>
    </source>
</evidence>
<organism evidence="1 2">
    <name type="scientific">Saccharopolyspora cebuensis</name>
    <dbReference type="NCBI Taxonomy" id="418759"/>
    <lineage>
        <taxon>Bacteria</taxon>
        <taxon>Bacillati</taxon>
        <taxon>Actinomycetota</taxon>
        <taxon>Actinomycetes</taxon>
        <taxon>Pseudonocardiales</taxon>
        <taxon>Pseudonocardiaceae</taxon>
        <taxon>Saccharopolyspora</taxon>
    </lineage>
</organism>
<reference evidence="1 2" key="1">
    <citation type="submission" date="2024-08" db="EMBL/GenBank/DDBJ databases">
        <title>Genome mining of Saccharopolyspora cebuensis PGLac3 from Nigerian medicinal plant.</title>
        <authorList>
            <person name="Ezeobiora C.E."/>
            <person name="Igbokwe N.H."/>
            <person name="Amin D.H."/>
            <person name="Mendie U.E."/>
        </authorList>
    </citation>
    <scope>NUCLEOTIDE SEQUENCE [LARGE SCALE GENOMIC DNA]</scope>
    <source>
        <strain evidence="1 2">PGLac3</strain>
    </source>
</reference>
<comment type="caution">
    <text evidence="1">The sequence shown here is derived from an EMBL/GenBank/DDBJ whole genome shotgun (WGS) entry which is preliminary data.</text>
</comment>
<dbReference type="InterPro" id="IPR012349">
    <property type="entry name" value="Split_barrel_FMN-bd"/>
</dbReference>
<proteinExistence type="predicted"/>
<name>A0ABV4CDH7_9PSEU</name>
<sequence length="124" mass="13864">MTTWTRQELDRLGAAEELEITTARPDGSLRRTPIWVVRLGDDLYVRSYRGADGAWYRRTTDQAGARINAAGIERDVAVDHAPEATLPAVDDAYRSKYARYADDYLPPMLAAPAVDTTLRLRPAD</sequence>
<dbReference type="RefSeq" id="WP_345363558.1">
    <property type="nucleotide sequence ID" value="NZ_BAABII010000010.1"/>
</dbReference>
<protein>
    <submittedName>
        <fullName evidence="1">DUF2255 family protein</fullName>
    </submittedName>
</protein>
<keyword evidence="2" id="KW-1185">Reference proteome</keyword>
<dbReference type="Proteomes" id="UP001564626">
    <property type="component" value="Unassembled WGS sequence"/>
</dbReference>
<accession>A0ABV4CDH7</accession>
<dbReference type="Pfam" id="PF10012">
    <property type="entry name" value="DUF2255"/>
    <property type="match status" value="1"/>
</dbReference>
<gene>
    <name evidence="1" type="ORF">AB8O55_06735</name>
</gene>
<dbReference type="Gene3D" id="2.30.110.10">
    <property type="entry name" value="Electron Transport, Fmn-binding Protein, Chain A"/>
    <property type="match status" value="1"/>
</dbReference>
<dbReference type="EMBL" id="JBGEHV010000008">
    <property type="protein sequence ID" value="MEY8039088.1"/>
    <property type="molecule type" value="Genomic_DNA"/>
</dbReference>
<evidence type="ECO:0000313" key="1">
    <source>
        <dbReference type="EMBL" id="MEY8039088.1"/>
    </source>
</evidence>
<dbReference type="InterPro" id="IPR016888">
    <property type="entry name" value="UCP028498"/>
</dbReference>
<dbReference type="SUPFAM" id="SSF50475">
    <property type="entry name" value="FMN-binding split barrel"/>
    <property type="match status" value="1"/>
</dbReference>